<keyword evidence="3" id="KW-1185">Reference proteome</keyword>
<organism evidence="2 3">
    <name type="scientific">Thalassomonas haliotis</name>
    <dbReference type="NCBI Taxonomy" id="485448"/>
    <lineage>
        <taxon>Bacteria</taxon>
        <taxon>Pseudomonadati</taxon>
        <taxon>Pseudomonadota</taxon>
        <taxon>Gammaproteobacteria</taxon>
        <taxon>Alteromonadales</taxon>
        <taxon>Colwelliaceae</taxon>
        <taxon>Thalassomonas</taxon>
    </lineage>
</organism>
<reference evidence="2 3" key="1">
    <citation type="journal article" date="2022" name="Mar. Drugs">
        <title>Bioassay-Guided Fractionation Leads to the Detection of Cholic Acid Generated by the Rare Thalassomonas sp.</title>
        <authorList>
            <person name="Pheiffer F."/>
            <person name="Schneider Y.K."/>
            <person name="Hansen E.H."/>
            <person name="Andersen J.H."/>
            <person name="Isaksson J."/>
            <person name="Busche T."/>
            <person name="R C."/>
            <person name="Kalinowski J."/>
            <person name="Zyl L.V."/>
            <person name="Trindade M."/>
        </authorList>
    </citation>
    <scope>NUCLEOTIDE SEQUENCE [LARGE SCALE GENOMIC DNA]</scope>
    <source>
        <strain evidence="2 3">A5K-61T</strain>
    </source>
</reference>
<proteinExistence type="predicted"/>
<evidence type="ECO:0000256" key="1">
    <source>
        <dbReference type="SAM" id="SignalP"/>
    </source>
</evidence>
<protein>
    <submittedName>
        <fullName evidence="2">Uncharacterized protein</fullName>
    </submittedName>
</protein>
<sequence>MNLKPKALLLSTILLISGSHLALAQDNTDRLTKMYKKAVTDASLAEKDEISDQLTVIAPDNNNLVWNQDKTKILVATWKSQYAYDNYIKPNTKTSDSEKFVTWVTAVPEVKSFCENFMKKKKKANQHKLNARLKKLLGLNHSWDYDVFVELWVSPDDLFRPCTDPAINDASCELNFGENTPVVKNITDYKRFYQNLYYSSFRAADSIVPWTGLGYTYDWAKNNTEIGMSEFIIVPSGEYQINKVATTAEYCKA</sequence>
<evidence type="ECO:0000313" key="3">
    <source>
        <dbReference type="Proteomes" id="UP001215231"/>
    </source>
</evidence>
<name>A0ABY7VFH4_9GAMM</name>
<evidence type="ECO:0000313" key="2">
    <source>
        <dbReference type="EMBL" id="WDE12467.1"/>
    </source>
</evidence>
<dbReference type="Proteomes" id="UP001215231">
    <property type="component" value="Chromosome"/>
</dbReference>
<accession>A0ABY7VFH4</accession>
<feature type="chain" id="PRO_5045268822" evidence="1">
    <location>
        <begin position="25"/>
        <end position="253"/>
    </location>
</feature>
<gene>
    <name evidence="2" type="ORF">H3N35_03005</name>
</gene>
<dbReference type="EMBL" id="CP059693">
    <property type="protein sequence ID" value="WDE12467.1"/>
    <property type="molecule type" value="Genomic_DNA"/>
</dbReference>
<dbReference type="RefSeq" id="WP_274052748.1">
    <property type="nucleotide sequence ID" value="NZ_CP059693.1"/>
</dbReference>
<feature type="signal peptide" evidence="1">
    <location>
        <begin position="1"/>
        <end position="24"/>
    </location>
</feature>
<keyword evidence="1" id="KW-0732">Signal</keyword>